<dbReference type="AlphaFoldDB" id="A0A0A1VVD9"/>
<protein>
    <submittedName>
        <fullName evidence="2">Uncharacterized membrane protein Ycf36</fullName>
    </submittedName>
</protein>
<evidence type="ECO:0000313" key="2">
    <source>
        <dbReference type="EMBL" id="GAL93787.1"/>
    </source>
</evidence>
<organism evidence="2 3">
    <name type="scientific">Microcystis aeruginosa NIES-44</name>
    <dbReference type="NCBI Taxonomy" id="449439"/>
    <lineage>
        <taxon>Bacteria</taxon>
        <taxon>Bacillati</taxon>
        <taxon>Cyanobacteriota</taxon>
        <taxon>Cyanophyceae</taxon>
        <taxon>Oscillatoriophycideae</taxon>
        <taxon>Chroococcales</taxon>
        <taxon>Microcystaceae</taxon>
        <taxon>Microcystis</taxon>
    </lineage>
</organism>
<feature type="transmembrane region" description="Helical" evidence="1">
    <location>
        <begin position="43"/>
        <end position="63"/>
    </location>
</feature>
<dbReference type="EMBL" id="BBPA01000047">
    <property type="protein sequence ID" value="GAL93787.1"/>
    <property type="molecule type" value="Genomic_DNA"/>
</dbReference>
<keyword evidence="1" id="KW-0812">Transmembrane</keyword>
<accession>A0A0A1VVD9</accession>
<reference evidence="3" key="1">
    <citation type="journal article" date="2015" name="Genome">
        <title>Whole Genome Sequence of the Non-Microcystin-Producing Microcystis aeruginosa Strain NIES-44.</title>
        <authorList>
            <person name="Okano K."/>
            <person name="Miyata N."/>
            <person name="Ozaki Y."/>
        </authorList>
    </citation>
    <scope>NUCLEOTIDE SEQUENCE [LARGE SCALE GENOMIC DNA]</scope>
    <source>
        <strain evidence="3">NIES-44</strain>
    </source>
</reference>
<dbReference type="PANTHER" id="PTHR34214:SF3">
    <property type="entry name" value="PROTEIN CONSERVED IN THE GREEN LINEAGE AND DIATOMS 27, CHLOROPLASTIC"/>
    <property type="match status" value="1"/>
</dbReference>
<dbReference type="Pfam" id="PF06799">
    <property type="entry name" value="CGLD27-like"/>
    <property type="match status" value="1"/>
</dbReference>
<feature type="transmembrane region" description="Helical" evidence="1">
    <location>
        <begin position="69"/>
        <end position="92"/>
    </location>
</feature>
<gene>
    <name evidence="2" type="ORF">N44_03539</name>
</gene>
<evidence type="ECO:0000256" key="1">
    <source>
        <dbReference type="SAM" id="Phobius"/>
    </source>
</evidence>
<proteinExistence type="predicted"/>
<name>A0A0A1VVD9_MICAE</name>
<feature type="transmembrane region" description="Helical" evidence="1">
    <location>
        <begin position="148"/>
        <end position="165"/>
    </location>
</feature>
<comment type="caution">
    <text evidence="2">The sequence shown here is derived from an EMBL/GenBank/DDBJ whole genome shotgun (WGS) entry which is preliminary data.</text>
</comment>
<dbReference type="Proteomes" id="UP000030321">
    <property type="component" value="Unassembled WGS sequence"/>
</dbReference>
<sequence length="167" mass="19465">MKSSLDFCPVPEEQQPVNEYEQLKESWFFRWATLDVASYTKKIVWLWLWTWLIVGPIAAASFPLKKAPFLFSCAGIFGSTILVGLVLLRLYLGWIYVYDRLQSEKVFYEESGWYDGQIWTKTAAILTRDRLIVSYQIQPILRRLQKTALILGAIVAISGLFWLFFTH</sequence>
<dbReference type="PANTHER" id="PTHR34214">
    <property type="match status" value="1"/>
</dbReference>
<dbReference type="RefSeq" id="WP_045359690.1">
    <property type="nucleotide sequence ID" value="NZ_BBPA01000047.1"/>
</dbReference>
<keyword evidence="1" id="KW-1133">Transmembrane helix</keyword>
<keyword evidence="1" id="KW-0472">Membrane</keyword>
<evidence type="ECO:0000313" key="3">
    <source>
        <dbReference type="Proteomes" id="UP000030321"/>
    </source>
</evidence>
<dbReference type="InterPro" id="IPR009631">
    <property type="entry name" value="CGLD27-like"/>
</dbReference>